<evidence type="ECO:0008006" key="3">
    <source>
        <dbReference type="Google" id="ProtNLM"/>
    </source>
</evidence>
<dbReference type="OrthoDB" id="419598at2759"/>
<comment type="caution">
    <text evidence="1">The sequence shown here is derived from an EMBL/GenBank/DDBJ whole genome shotgun (WGS) entry which is preliminary data.</text>
</comment>
<proteinExistence type="predicted"/>
<dbReference type="EMBL" id="MU251767">
    <property type="protein sequence ID" value="KAG9229449.1"/>
    <property type="molecule type" value="Genomic_DNA"/>
</dbReference>
<sequence>MPFIVSVAGATGRFARCLVFELLKMPDISIRGFARSVAKAPSLFQSLPRTNLSRATPVTRSSCGRLSREPTLLFAPTQVIKSLWWRTKIW</sequence>
<keyword evidence="2" id="KW-1185">Reference proteome</keyword>
<reference evidence="1" key="1">
    <citation type="journal article" date="2021" name="IMA Fungus">
        <title>Genomic characterization of three marine fungi, including Emericellopsis atlantica sp. nov. with signatures of a generalist lifestyle and marine biomass degradation.</title>
        <authorList>
            <person name="Hagestad O.C."/>
            <person name="Hou L."/>
            <person name="Andersen J.H."/>
            <person name="Hansen E.H."/>
            <person name="Altermark B."/>
            <person name="Li C."/>
            <person name="Kuhnert E."/>
            <person name="Cox R.J."/>
            <person name="Crous P.W."/>
            <person name="Spatafora J.W."/>
            <person name="Lail K."/>
            <person name="Amirebrahimi M."/>
            <person name="Lipzen A."/>
            <person name="Pangilinan J."/>
            <person name="Andreopoulos W."/>
            <person name="Hayes R.D."/>
            <person name="Ng V."/>
            <person name="Grigoriev I.V."/>
            <person name="Jackson S.A."/>
            <person name="Sutton T.D.S."/>
            <person name="Dobson A.D.W."/>
            <person name="Rama T."/>
        </authorList>
    </citation>
    <scope>NUCLEOTIDE SEQUENCE</scope>
    <source>
        <strain evidence="1">TRa018bII</strain>
    </source>
</reference>
<evidence type="ECO:0000313" key="1">
    <source>
        <dbReference type="EMBL" id="KAG9229449.1"/>
    </source>
</evidence>
<accession>A0A9P7Y979</accession>
<dbReference type="AlphaFoldDB" id="A0A9P7Y979"/>
<evidence type="ECO:0000313" key="2">
    <source>
        <dbReference type="Proteomes" id="UP000824998"/>
    </source>
</evidence>
<gene>
    <name evidence="1" type="ORF">BJ875DRAFT_474798</name>
</gene>
<protein>
    <recommendedName>
        <fullName evidence="3">NAD(P)-binding domain-containing protein</fullName>
    </recommendedName>
</protein>
<organism evidence="1 2">
    <name type="scientific">Amylocarpus encephaloides</name>
    <dbReference type="NCBI Taxonomy" id="45428"/>
    <lineage>
        <taxon>Eukaryota</taxon>
        <taxon>Fungi</taxon>
        <taxon>Dikarya</taxon>
        <taxon>Ascomycota</taxon>
        <taxon>Pezizomycotina</taxon>
        <taxon>Leotiomycetes</taxon>
        <taxon>Helotiales</taxon>
        <taxon>Helotiales incertae sedis</taxon>
        <taxon>Amylocarpus</taxon>
    </lineage>
</organism>
<dbReference type="Proteomes" id="UP000824998">
    <property type="component" value="Unassembled WGS sequence"/>
</dbReference>
<name>A0A9P7Y979_9HELO</name>